<evidence type="ECO:0000256" key="3">
    <source>
        <dbReference type="ARBA" id="ARBA00023004"/>
    </source>
</evidence>
<evidence type="ECO:0000256" key="4">
    <source>
        <dbReference type="ARBA" id="ARBA00025742"/>
    </source>
</evidence>
<gene>
    <name evidence="6" type="ORF">ACH4WX_18720</name>
</gene>
<sequence>MNTGAPMILVAQVSDTHFDLGTRNTERAQRVMAYLADLRRRPDVIVVTGDITDSGKPEQYAEARMSLQADLPVLAIPGNHDERAAFREVLLSGSPSDDPVNQVHRVGGLTLILLDSSVPGQSGGRLSDETYDWLDDTLAATAPDAAVLLALHHPPVFLHSPIVDTIALDEPERLAAVITGDRRIIGTLAGHAHTAGVSTFAGKPLLIGPSTASVLGGEWELAPPERVMDYGPDPSVALHVIDDDHRLITHFRSVPMGGWIASPY</sequence>
<dbReference type="SUPFAM" id="SSF56300">
    <property type="entry name" value="Metallo-dependent phosphatases"/>
    <property type="match status" value="1"/>
</dbReference>
<dbReference type="InterPro" id="IPR050884">
    <property type="entry name" value="CNP_phosphodiesterase-III"/>
</dbReference>
<dbReference type="Gene3D" id="3.60.21.10">
    <property type="match status" value="1"/>
</dbReference>
<evidence type="ECO:0000313" key="7">
    <source>
        <dbReference type="Proteomes" id="UP001611263"/>
    </source>
</evidence>
<comment type="caution">
    <text evidence="6">The sequence shown here is derived from an EMBL/GenBank/DDBJ whole genome shotgun (WGS) entry which is preliminary data.</text>
</comment>
<feature type="domain" description="Calcineurin-like phosphoesterase" evidence="5">
    <location>
        <begin position="10"/>
        <end position="193"/>
    </location>
</feature>
<dbReference type="PANTHER" id="PTHR42988">
    <property type="entry name" value="PHOSPHOHYDROLASE"/>
    <property type="match status" value="1"/>
</dbReference>
<dbReference type="InterPro" id="IPR029052">
    <property type="entry name" value="Metallo-depent_PP-like"/>
</dbReference>
<evidence type="ECO:0000313" key="6">
    <source>
        <dbReference type="EMBL" id="MFI1462753.1"/>
    </source>
</evidence>
<accession>A0ABW7TNY9</accession>
<dbReference type="Proteomes" id="UP001611263">
    <property type="component" value="Unassembled WGS sequence"/>
</dbReference>
<dbReference type="InterPro" id="IPR004843">
    <property type="entry name" value="Calcineurin-like_PHP"/>
</dbReference>
<keyword evidence="1" id="KW-0479">Metal-binding</keyword>
<evidence type="ECO:0000256" key="1">
    <source>
        <dbReference type="ARBA" id="ARBA00022723"/>
    </source>
</evidence>
<organism evidence="6 7">
    <name type="scientific">Nocardia carnea</name>
    <dbReference type="NCBI Taxonomy" id="37328"/>
    <lineage>
        <taxon>Bacteria</taxon>
        <taxon>Bacillati</taxon>
        <taxon>Actinomycetota</taxon>
        <taxon>Actinomycetes</taxon>
        <taxon>Mycobacteriales</taxon>
        <taxon>Nocardiaceae</taxon>
        <taxon>Nocardia</taxon>
    </lineage>
</organism>
<evidence type="ECO:0000256" key="2">
    <source>
        <dbReference type="ARBA" id="ARBA00022801"/>
    </source>
</evidence>
<keyword evidence="2" id="KW-0378">Hydrolase</keyword>
<keyword evidence="3" id="KW-0408">Iron</keyword>
<name>A0ABW7TNY9_9NOCA</name>
<reference evidence="6 7" key="1">
    <citation type="submission" date="2024-10" db="EMBL/GenBank/DDBJ databases">
        <title>The Natural Products Discovery Center: Release of the First 8490 Sequenced Strains for Exploring Actinobacteria Biosynthetic Diversity.</title>
        <authorList>
            <person name="Kalkreuter E."/>
            <person name="Kautsar S.A."/>
            <person name="Yang D."/>
            <person name="Bader C.D."/>
            <person name="Teijaro C.N."/>
            <person name="Fluegel L."/>
            <person name="Davis C.M."/>
            <person name="Simpson J.R."/>
            <person name="Lauterbach L."/>
            <person name="Steele A.D."/>
            <person name="Gui C."/>
            <person name="Meng S."/>
            <person name="Li G."/>
            <person name="Viehrig K."/>
            <person name="Ye F."/>
            <person name="Su P."/>
            <person name="Kiefer A.F."/>
            <person name="Nichols A."/>
            <person name="Cepeda A.J."/>
            <person name="Yan W."/>
            <person name="Fan B."/>
            <person name="Jiang Y."/>
            <person name="Adhikari A."/>
            <person name="Zheng C.-J."/>
            <person name="Schuster L."/>
            <person name="Cowan T.M."/>
            <person name="Smanski M.J."/>
            <person name="Chevrette M.G."/>
            <person name="De Carvalho L.P.S."/>
            <person name="Shen B."/>
        </authorList>
    </citation>
    <scope>NUCLEOTIDE SEQUENCE [LARGE SCALE GENOMIC DNA]</scope>
    <source>
        <strain evidence="6 7">NPDC020568</strain>
    </source>
</reference>
<comment type="similarity">
    <text evidence="4">Belongs to the cyclic nucleotide phosphodiesterase class-III family.</text>
</comment>
<proteinExistence type="inferred from homology"/>
<dbReference type="EMBL" id="JBIRUQ010000004">
    <property type="protein sequence ID" value="MFI1462753.1"/>
    <property type="molecule type" value="Genomic_DNA"/>
</dbReference>
<protein>
    <submittedName>
        <fullName evidence="6">Metallophosphoesterase</fullName>
    </submittedName>
</protein>
<dbReference type="PANTHER" id="PTHR42988:SF2">
    <property type="entry name" value="CYCLIC NUCLEOTIDE PHOSPHODIESTERASE CBUA0032-RELATED"/>
    <property type="match status" value="1"/>
</dbReference>
<dbReference type="GeneID" id="93503508"/>
<keyword evidence="7" id="KW-1185">Reference proteome</keyword>
<dbReference type="Pfam" id="PF00149">
    <property type="entry name" value="Metallophos"/>
    <property type="match status" value="1"/>
</dbReference>
<dbReference type="RefSeq" id="WP_231508555.1">
    <property type="nucleotide sequence ID" value="NZ_JBIRUQ010000004.1"/>
</dbReference>
<evidence type="ECO:0000259" key="5">
    <source>
        <dbReference type="Pfam" id="PF00149"/>
    </source>
</evidence>